<gene>
    <name evidence="2" type="ORF">B0O95_10718</name>
</gene>
<evidence type="ECO:0000313" key="2">
    <source>
        <dbReference type="EMBL" id="PPB83504.1"/>
    </source>
</evidence>
<name>A0A2P5K9W1_9BURK</name>
<dbReference type="Gene3D" id="3.30.565.10">
    <property type="entry name" value="Histidine kinase-like ATPase, C-terminal domain"/>
    <property type="match status" value="1"/>
</dbReference>
<keyword evidence="2" id="KW-0418">Kinase</keyword>
<dbReference type="SMART" id="SM00387">
    <property type="entry name" value="HATPase_c"/>
    <property type="match status" value="1"/>
</dbReference>
<evidence type="ECO:0000313" key="3">
    <source>
        <dbReference type="Proteomes" id="UP000243096"/>
    </source>
</evidence>
<keyword evidence="2" id="KW-0808">Transferase</keyword>
<dbReference type="GO" id="GO:0016301">
    <property type="term" value="F:kinase activity"/>
    <property type="evidence" value="ECO:0007669"/>
    <property type="project" value="UniProtKB-KW"/>
</dbReference>
<reference evidence="2 3" key="1">
    <citation type="submission" date="2018-01" db="EMBL/GenBank/DDBJ databases">
        <title>Genomic Encyclopedia of Type Strains, Phase III (KMG-III): the genomes of soil and plant-associated and newly described type strains.</title>
        <authorList>
            <person name="Whitman W."/>
        </authorList>
    </citation>
    <scope>NUCLEOTIDE SEQUENCE [LARGE SCALE GENOMIC DNA]</scope>
    <source>
        <strain evidence="2 3">HKI456</strain>
    </source>
</reference>
<organism evidence="2 3">
    <name type="scientific">Mycetohabitans endofungorum</name>
    <dbReference type="NCBI Taxonomy" id="417203"/>
    <lineage>
        <taxon>Bacteria</taxon>
        <taxon>Pseudomonadati</taxon>
        <taxon>Pseudomonadota</taxon>
        <taxon>Betaproteobacteria</taxon>
        <taxon>Burkholderiales</taxon>
        <taxon>Burkholderiaceae</taxon>
        <taxon>Mycetohabitans</taxon>
    </lineage>
</organism>
<feature type="domain" description="Histidine kinase/HSP90-like ATPase" evidence="1">
    <location>
        <begin position="47"/>
        <end position="147"/>
    </location>
</feature>
<dbReference type="SUPFAM" id="SSF55874">
    <property type="entry name" value="ATPase domain of HSP90 chaperone/DNA topoisomerase II/histidine kinase"/>
    <property type="match status" value="1"/>
</dbReference>
<evidence type="ECO:0000259" key="1">
    <source>
        <dbReference type="SMART" id="SM00387"/>
    </source>
</evidence>
<protein>
    <submittedName>
        <fullName evidence="2">Serine/threonine-protein kinase RsbT</fullName>
    </submittedName>
</protein>
<dbReference type="RefSeq" id="WP_370641763.1">
    <property type="nucleotide sequence ID" value="NZ_CP062178.1"/>
</dbReference>
<dbReference type="InterPro" id="IPR036890">
    <property type="entry name" value="HATPase_C_sf"/>
</dbReference>
<comment type="caution">
    <text evidence="2">The sequence shown here is derived from an EMBL/GenBank/DDBJ whole genome shotgun (WGS) entry which is preliminary data.</text>
</comment>
<sequence length="147" mass="15563">MPDVSMIGVNDVTQRLVAELSLRSDEEIVRLRQAVRDQAIARGFSLIDQTKFVTAASELARNTLQHGGGGTAQLHVVINGARVGLRLTFTDAGPGIADVERALGDGFSTGTGLGLGLGGSRRLCDEFAIESQLGNGTTVVITKWKTR</sequence>
<dbReference type="AlphaFoldDB" id="A0A2P5K9W1"/>
<dbReference type="Proteomes" id="UP000243096">
    <property type="component" value="Unassembled WGS sequence"/>
</dbReference>
<dbReference type="Pfam" id="PF02518">
    <property type="entry name" value="HATPase_c"/>
    <property type="match status" value="1"/>
</dbReference>
<dbReference type="EMBL" id="PRDW01000007">
    <property type="protein sequence ID" value="PPB83504.1"/>
    <property type="molecule type" value="Genomic_DNA"/>
</dbReference>
<dbReference type="InterPro" id="IPR003594">
    <property type="entry name" value="HATPase_dom"/>
</dbReference>
<keyword evidence="3" id="KW-1185">Reference proteome</keyword>
<proteinExistence type="predicted"/>
<accession>A0A2P5K9W1</accession>